<dbReference type="PANTHER" id="PTHR30157:SF0">
    <property type="entry name" value="NADPH-DEPENDENT FERRIC-CHELATE REDUCTASE"/>
    <property type="match status" value="1"/>
</dbReference>
<dbReference type="InterPro" id="IPR039374">
    <property type="entry name" value="SIP_fam"/>
</dbReference>
<dbReference type="Proteomes" id="UP000554054">
    <property type="component" value="Unassembled WGS sequence"/>
</dbReference>
<dbReference type="Pfam" id="PF08021">
    <property type="entry name" value="FAD_binding_9"/>
    <property type="match status" value="1"/>
</dbReference>
<dbReference type="FunFam" id="2.40.30.10:FF:000131">
    <property type="entry name" value="NADPH-dependent ferric siderophore reductase"/>
    <property type="match status" value="1"/>
</dbReference>
<dbReference type="GO" id="GO:0016491">
    <property type="term" value="F:oxidoreductase activity"/>
    <property type="evidence" value="ECO:0007669"/>
    <property type="project" value="InterPro"/>
</dbReference>
<dbReference type="PANTHER" id="PTHR30157">
    <property type="entry name" value="FERRIC REDUCTASE, NADPH-DEPENDENT"/>
    <property type="match status" value="1"/>
</dbReference>
<dbReference type="RefSeq" id="WP_185991683.1">
    <property type="nucleotide sequence ID" value="NZ_JACCAE010000001.1"/>
</dbReference>
<gene>
    <name evidence="2" type="ORF">BJY20_002314</name>
</gene>
<dbReference type="InterPro" id="IPR039261">
    <property type="entry name" value="FNR_nucleotide-bd"/>
</dbReference>
<dbReference type="Gene3D" id="3.40.50.80">
    <property type="entry name" value="Nucleotide-binding domain of ferredoxin-NADP reductase (FNR) module"/>
    <property type="match status" value="1"/>
</dbReference>
<dbReference type="CDD" id="cd06193">
    <property type="entry name" value="siderophore_interacting"/>
    <property type="match status" value="1"/>
</dbReference>
<organism evidence="2 3">
    <name type="scientific">Janibacter cremeus</name>
    <dbReference type="NCBI Taxonomy" id="1285192"/>
    <lineage>
        <taxon>Bacteria</taxon>
        <taxon>Bacillati</taxon>
        <taxon>Actinomycetota</taxon>
        <taxon>Actinomycetes</taxon>
        <taxon>Micrococcales</taxon>
        <taxon>Intrasporangiaceae</taxon>
        <taxon>Janibacter</taxon>
    </lineage>
</organism>
<evidence type="ECO:0000313" key="3">
    <source>
        <dbReference type="Proteomes" id="UP000554054"/>
    </source>
</evidence>
<evidence type="ECO:0000259" key="1">
    <source>
        <dbReference type="PROSITE" id="PS51384"/>
    </source>
</evidence>
<dbReference type="InterPro" id="IPR013113">
    <property type="entry name" value="SIP_FAD-bd"/>
</dbReference>
<dbReference type="InterPro" id="IPR017938">
    <property type="entry name" value="Riboflavin_synthase-like_b-brl"/>
</dbReference>
<dbReference type="PROSITE" id="PS51384">
    <property type="entry name" value="FAD_FR"/>
    <property type="match status" value="1"/>
</dbReference>
<keyword evidence="3" id="KW-1185">Reference proteome</keyword>
<name>A0A852VPM9_9MICO</name>
<reference evidence="2 3" key="1">
    <citation type="submission" date="2020-07" db="EMBL/GenBank/DDBJ databases">
        <title>Sequencing the genomes of 1000 actinobacteria strains.</title>
        <authorList>
            <person name="Klenk H.-P."/>
        </authorList>
    </citation>
    <scope>NUCLEOTIDE SEQUENCE [LARGE SCALE GENOMIC DNA]</scope>
    <source>
        <strain evidence="2 3">DSM 26154</strain>
    </source>
</reference>
<dbReference type="InterPro" id="IPR017927">
    <property type="entry name" value="FAD-bd_FR_type"/>
</dbReference>
<dbReference type="SUPFAM" id="SSF63380">
    <property type="entry name" value="Riboflavin synthase domain-like"/>
    <property type="match status" value="1"/>
</dbReference>
<comment type="caution">
    <text evidence="2">The sequence shown here is derived from an EMBL/GenBank/DDBJ whole genome shotgun (WGS) entry which is preliminary data.</text>
</comment>
<dbReference type="Gene3D" id="2.40.30.10">
    <property type="entry name" value="Translation factors"/>
    <property type="match status" value="1"/>
</dbReference>
<sequence>MAAPARKPRPQHVLTVDSTQQLGPHLVRVVLTGDSLADFGAAEHTDAYVKLIFVDPALGLEPPYDLAALRESLPAAQQPVTRTYTVRAIDRAARRLTLDFVTHGDTGYAGPWAMTAQPGDSAVVRGPGGAYSPRPDVDWHLMAGDLSAMPAIAAALESLPSSAKGVVLLEVEAGADALDITAPEGVEVSWLVNPDTGDADFLARAIDAAPWPTDVSEGAVQVFAHGERESIKAVRRVLKQREVPRGSISISGYWARGRTEDVFQAEKKTPVGMIED</sequence>
<dbReference type="AlphaFoldDB" id="A0A852VPM9"/>
<dbReference type="InterPro" id="IPR007037">
    <property type="entry name" value="SIP_rossman_dom"/>
</dbReference>
<dbReference type="Pfam" id="PF04954">
    <property type="entry name" value="SIP"/>
    <property type="match status" value="1"/>
</dbReference>
<protein>
    <submittedName>
        <fullName evidence="2">NADPH-dependent ferric siderophore reductase</fullName>
    </submittedName>
</protein>
<evidence type="ECO:0000313" key="2">
    <source>
        <dbReference type="EMBL" id="NYF98922.1"/>
    </source>
</evidence>
<feature type="domain" description="FAD-binding FR-type" evidence="1">
    <location>
        <begin position="9"/>
        <end position="134"/>
    </location>
</feature>
<proteinExistence type="predicted"/>
<accession>A0A852VPM9</accession>
<dbReference type="EMBL" id="JACCAE010000001">
    <property type="protein sequence ID" value="NYF98922.1"/>
    <property type="molecule type" value="Genomic_DNA"/>
</dbReference>